<dbReference type="RefSeq" id="WP_034716176.1">
    <property type="nucleotide sequence ID" value="NZ_FOIX01000002.1"/>
</dbReference>
<dbReference type="EMBL" id="JPEP01000001">
    <property type="protein sequence ID" value="KEY19791.1"/>
    <property type="molecule type" value="Genomic_DNA"/>
</dbReference>
<evidence type="ECO:0000313" key="2">
    <source>
        <dbReference type="EMBL" id="KEY19791.1"/>
    </source>
</evidence>
<dbReference type="EMBL" id="LR134441">
    <property type="protein sequence ID" value="VEH96461.1"/>
    <property type="molecule type" value="Genomic_DNA"/>
</dbReference>
<organism evidence="3 5">
    <name type="scientific">Kaistella antarctica</name>
    <dbReference type="NCBI Taxonomy" id="266748"/>
    <lineage>
        <taxon>Bacteria</taxon>
        <taxon>Pseudomonadati</taxon>
        <taxon>Bacteroidota</taxon>
        <taxon>Flavobacteriia</taxon>
        <taxon>Flavobacteriales</taxon>
        <taxon>Weeksellaceae</taxon>
        <taxon>Chryseobacterium group</taxon>
        <taxon>Kaistella</taxon>
    </lineage>
</organism>
<keyword evidence="1" id="KW-0732">Signal</keyword>
<protein>
    <submittedName>
        <fullName evidence="3">Conserved repeat domain</fullName>
    </submittedName>
</protein>
<dbReference type="STRING" id="266748.HY04_00750"/>
<reference evidence="3 5" key="2">
    <citation type="submission" date="2018-12" db="EMBL/GenBank/DDBJ databases">
        <authorList>
            <consortium name="Pathogen Informatics"/>
        </authorList>
    </citation>
    <scope>NUCLEOTIDE SEQUENCE [LARGE SCALE GENOMIC DNA]</scope>
    <source>
        <strain evidence="3 5">NCTC13489</strain>
    </source>
</reference>
<dbReference type="KEGG" id="cant:NCTC13489_00472"/>
<reference evidence="2 4" key="1">
    <citation type="submission" date="2014-07" db="EMBL/GenBank/DDBJ databases">
        <authorList>
            <person name="Pisani N.G."/>
            <person name="Newman J.D."/>
        </authorList>
    </citation>
    <scope>NUCLEOTIDE SEQUENCE [LARGE SCALE GENOMIC DNA]</scope>
    <source>
        <strain evidence="2 4">LMG 24720</strain>
    </source>
</reference>
<name>A0A448NND4_9FLAO</name>
<dbReference type="InterPro" id="IPR047589">
    <property type="entry name" value="DUF11_rpt"/>
</dbReference>
<evidence type="ECO:0000313" key="4">
    <source>
        <dbReference type="Proteomes" id="UP000028349"/>
    </source>
</evidence>
<dbReference type="PROSITE" id="PS51257">
    <property type="entry name" value="PROKAR_LIPOPROTEIN"/>
    <property type="match status" value="1"/>
</dbReference>
<sequence>MKNLIKYIGSLFFLLLFATQLSAQSSNVSLSIGCPAAVISGTSININAAYGYSNITGNITVVVNYDATKVTFLNSTGFGLAAPVLGGSGASSKVTYTFAATSGLNQTGAIQLHFTAICPQTCFGVTNIANFSGTISAPGATTIATTPCGTNLNVINDWGGSMYVSAYNCKLNQVTFNVNITRSSCYRIINPTLTLSSSVGTVIGSSGGTLAGNTVTLASPLFNNKNVTVTVQLPCNPVTGTPTFTAGPVTCTAILNGDNCGNYFPNIKIYSTTYNVVPQNSQASLSCTASSGNSYVAVVTNFGKSAINANLTTNLPNLNYTGFTHSTNQSTPISGSYKTFDCAMIASSSIPFTSTPIINTVVIGSIKKMDYTISNLQPGQSFFMTFTYSGATPSCLPAAISPYNFSTSGNYTGIPDPADCNCTYNLRNFSTASCSFADPSGLPNMICTGSTYNNSLCHRAGETLHFCLKFRNNGSGPLTNGILNLGLPTYLNLIPSTVTYDGLTTGISSTLSGVITLPSSIATGPDHTVCFDATLNSTAGNGLHSLNPKISGDNLSLRNICLYQVLICQDAKAEISKKVKGSEDIIFSTSGSALPGSIATYQITINNSGNTPISSIQILDRLPEIGDKTIRNCTPRGSQFSVMPNGIFSPSSLASAANYSNSAPGINNIPANWSAALSAFSCDVSGIFSPGPKNTMLVNIPGPILPFTSYAFEMQVVIPATAKPGDQICNSVALKTMYQDETGAEYPLEIIESDKVCLIVAPPPCKPCPTMIKSETMTLNPGTVVNPGTPYVTKTGYVTITTLKPVQEIQINISDLQYHFNKKECKDCKTPALSRGGIFPLNTTQTVGTLIWDDFTGSSIPSATPVDNLPQELIWNLGVMLAPGTYTIPFQLTLPNSIIPDCCELILDKFALKVSVKDADCNVCENFVAPSTDNCCTGSFWDRQQMTWSLIHDSPHTLATKQTEVSKRKSDLKEIYDHNKEVISGNSLDNLIPSYGVLNIKCDETYRIMEGQNRTFNALFKCNPNMTNCESQSLVTITTQSGNYINVINQPMPYNQIFNLPGVYKIKYIGKCGGVICNTCEFMLIVEKNCCVGITKNGPTTVTADHIFQPNNMTSITSSPLLHLTAKSMATVNLNYSCSQNCSATYSWRRLKNGVQIDSGTSPNGTINFAPPTSGEDLIIISVNCGTQNCNRTERFYLGCEFCLIIFDPTQPRIPRK</sequence>
<evidence type="ECO:0000313" key="3">
    <source>
        <dbReference type="EMBL" id="VEH96461.1"/>
    </source>
</evidence>
<dbReference type="Proteomes" id="UP000270036">
    <property type="component" value="Chromosome"/>
</dbReference>
<evidence type="ECO:0000313" key="5">
    <source>
        <dbReference type="Proteomes" id="UP000270036"/>
    </source>
</evidence>
<dbReference type="AlphaFoldDB" id="A0A448NND4"/>
<evidence type="ECO:0000256" key="1">
    <source>
        <dbReference type="SAM" id="SignalP"/>
    </source>
</evidence>
<accession>A0A448NND4</accession>
<keyword evidence="4" id="KW-1185">Reference proteome</keyword>
<gene>
    <name evidence="2" type="ORF">HY04_00750</name>
    <name evidence="3" type="ORF">NCTC13489_00472</name>
</gene>
<proteinExistence type="predicted"/>
<dbReference type="OrthoDB" id="602835at2"/>
<dbReference type="NCBIfam" id="TIGR01451">
    <property type="entry name" value="B_ant_repeat"/>
    <property type="match status" value="2"/>
</dbReference>
<feature type="signal peptide" evidence="1">
    <location>
        <begin position="1"/>
        <end position="23"/>
    </location>
</feature>
<dbReference type="Proteomes" id="UP000028349">
    <property type="component" value="Unassembled WGS sequence"/>
</dbReference>
<feature type="chain" id="PRO_5019538257" evidence="1">
    <location>
        <begin position="24"/>
        <end position="1217"/>
    </location>
</feature>